<accession>A0A067YNJ7</accession>
<dbReference type="AlphaFoldDB" id="A0A067YNJ7"/>
<organism evidence="1">
    <name type="scientific">Streptomyces sp. CNQ-617</name>
    <dbReference type="NCBI Taxonomy" id="483421"/>
    <lineage>
        <taxon>Bacteria</taxon>
        <taxon>Bacillati</taxon>
        <taxon>Actinomycetota</taxon>
        <taxon>Actinomycetes</taxon>
        <taxon>Kitasatosporales</taxon>
        <taxon>Streptomycetaceae</taxon>
        <taxon>Streptomyces</taxon>
    </lineage>
</organism>
<protein>
    <submittedName>
        <fullName evidence="1">MarA</fullName>
    </submittedName>
</protein>
<dbReference type="Gene3D" id="3.10.129.10">
    <property type="entry name" value="Hotdog Thioesterase"/>
    <property type="match status" value="1"/>
</dbReference>
<dbReference type="PANTHER" id="PTHR42993:SF1">
    <property type="entry name" value="MAOC-LIKE DEHYDRATASE DOMAIN-CONTAINING PROTEIN"/>
    <property type="match status" value="1"/>
</dbReference>
<dbReference type="EMBL" id="KF711829">
    <property type="protein sequence ID" value="AHF22861.1"/>
    <property type="molecule type" value="Genomic_DNA"/>
</dbReference>
<name>A0A067YNJ7_9ACTN</name>
<evidence type="ECO:0000313" key="1">
    <source>
        <dbReference type="EMBL" id="AHF22861.1"/>
    </source>
</evidence>
<sequence>MHRIVAMRNFSGLDELVSAKGEHLGYSEWFDLTEERVEKFAAAAGFSTQEPGFRRAAEGSAVSTVHPGCLTLGLLPSMMRAVFTVERARSGVNFGLEKVRFPCPVEVGARVRGGAELSGAQGVPGGWLVSVRMTVQIENERRPACVADTVSLFLV</sequence>
<dbReference type="InterPro" id="IPR029069">
    <property type="entry name" value="HotDog_dom_sf"/>
</dbReference>
<dbReference type="PANTHER" id="PTHR42993">
    <property type="entry name" value="MAOC-LIKE DEHYDRATASE DOMAIN-CONTAINING PROTEIN"/>
    <property type="match status" value="1"/>
</dbReference>
<reference evidence="1" key="2">
    <citation type="journal article" date="2014" name="J. Am. Chem. Soc.">
        <title>Elucidation of final steps of the marineosins biosynthetic pathway through identification and characterization of the corresponding gene cluster.</title>
        <authorList>
            <person name="Salem S.M."/>
            <person name="Kancharla P."/>
            <person name="Florova G."/>
            <person name="Gupta S."/>
            <person name="Lu W."/>
            <person name="Reynolds K.A."/>
        </authorList>
    </citation>
    <scope>NUCLEOTIDE SEQUENCE</scope>
    <source>
        <strain evidence="1">CNQ-617</strain>
    </source>
</reference>
<dbReference type="SUPFAM" id="SSF54637">
    <property type="entry name" value="Thioesterase/thiol ester dehydrase-isomerase"/>
    <property type="match status" value="1"/>
</dbReference>
<reference evidence="1" key="1">
    <citation type="submission" date="2013-09" db="EMBL/GenBank/DDBJ databases">
        <authorList>
            <person name="Shaimaa S."/>
        </authorList>
    </citation>
    <scope>NUCLEOTIDE SEQUENCE</scope>
    <source>
        <strain evidence="1">CNQ-617</strain>
    </source>
</reference>
<dbReference type="SMR" id="A0A067YNJ7"/>
<proteinExistence type="predicted"/>
<gene>
    <name evidence="1" type="primary">marA</name>
</gene>